<dbReference type="EMBL" id="JAHCVJ010000004">
    <property type="protein sequence ID" value="MBT0664912.1"/>
    <property type="molecule type" value="Genomic_DNA"/>
</dbReference>
<reference evidence="1 2" key="1">
    <citation type="submission" date="2021-05" db="EMBL/GenBank/DDBJ databases">
        <title>The draft genome of Geobacter pelophilus DSM 12255.</title>
        <authorList>
            <person name="Xu Z."/>
            <person name="Masuda Y."/>
            <person name="Itoh H."/>
            <person name="Senoo K."/>
        </authorList>
    </citation>
    <scope>NUCLEOTIDE SEQUENCE [LARGE SCALE GENOMIC DNA]</scope>
    <source>
        <strain evidence="1 2">DSM 12255</strain>
    </source>
</reference>
<evidence type="ECO:0000313" key="1">
    <source>
        <dbReference type="EMBL" id="MBT0664912.1"/>
    </source>
</evidence>
<accession>A0AAW4LAM1</accession>
<gene>
    <name evidence="1" type="ORF">KI809_11430</name>
</gene>
<evidence type="ECO:0000313" key="2">
    <source>
        <dbReference type="Proteomes" id="UP000811899"/>
    </source>
</evidence>
<dbReference type="RefSeq" id="WP_214171686.1">
    <property type="nucleotide sequence ID" value="NZ_JAHCVJ010000004.1"/>
</dbReference>
<dbReference type="AlphaFoldDB" id="A0AAW4LAM1"/>
<organism evidence="1 2">
    <name type="scientific">Geoanaerobacter pelophilus</name>
    <dbReference type="NCBI Taxonomy" id="60036"/>
    <lineage>
        <taxon>Bacteria</taxon>
        <taxon>Pseudomonadati</taxon>
        <taxon>Thermodesulfobacteriota</taxon>
        <taxon>Desulfuromonadia</taxon>
        <taxon>Geobacterales</taxon>
        <taxon>Geobacteraceae</taxon>
        <taxon>Geoanaerobacter</taxon>
    </lineage>
</organism>
<keyword evidence="2" id="KW-1185">Reference proteome</keyword>
<comment type="caution">
    <text evidence="1">The sequence shown here is derived from an EMBL/GenBank/DDBJ whole genome shotgun (WGS) entry which is preliminary data.</text>
</comment>
<protein>
    <submittedName>
        <fullName evidence="1">Uncharacterized protein</fullName>
    </submittedName>
</protein>
<dbReference type="Proteomes" id="UP000811899">
    <property type="component" value="Unassembled WGS sequence"/>
</dbReference>
<sequence length="123" mass="13468">MNAEILSQLKSRLQAQPRSLEELHQAAQAVGSGWTQEQVGLLLDCLPEVERDGDVYRIGGEQKVDPLVDALLAVVTDRPLPAAALLARLPKGTITTAAGLYEAARRHPELFDIIPPNRIQRRA</sequence>
<name>A0AAW4LAM1_9BACT</name>
<proteinExistence type="predicted"/>